<dbReference type="GO" id="GO:0009289">
    <property type="term" value="C:pilus"/>
    <property type="evidence" value="ECO:0007669"/>
    <property type="project" value="InterPro"/>
</dbReference>
<organism evidence="3 4">
    <name type="scientific">Rahnella aquatilis (strain ATCC 33071 / DSM 4594 / JCM 1683 / NBRC 105701 / NCIMB 13365 / CIP 78.65)</name>
    <dbReference type="NCBI Taxonomy" id="745277"/>
    <lineage>
        <taxon>Bacteria</taxon>
        <taxon>Pseudomonadati</taxon>
        <taxon>Pseudomonadota</taxon>
        <taxon>Gammaproteobacteria</taxon>
        <taxon>Enterobacterales</taxon>
        <taxon>Yersiniaceae</taxon>
        <taxon>Rahnella</taxon>
    </lineage>
</organism>
<feature type="chain" id="PRO_5003562727" evidence="1">
    <location>
        <begin position="25"/>
        <end position="192"/>
    </location>
</feature>
<sequence length="192" mass="20886">MTRITPLLIFTLLTAVLSSAKLMADDAGNQLQMTFGGRVNISTCRVIIPEKIVVMPSALIADFSPLKTGDLFAEREFSVSVADCNGGEGNINQVVLYFEPKTATYDDKFPAFKNDAGDAVQPRATGIGAVITDERDDRNVTGNDQKPVAMTYDTEINPLGSEYKFIARYIKTSTTVTSGYFSSDVIITATYQ</sequence>
<dbReference type="HOGENOM" id="CLU_1414141_0_0_6"/>
<dbReference type="KEGG" id="raq:Rahaq2_0709"/>
<name>H2IVA6_RAHAC</name>
<dbReference type="Proteomes" id="UP000009010">
    <property type="component" value="Chromosome"/>
</dbReference>
<dbReference type="SUPFAM" id="SSF49401">
    <property type="entry name" value="Bacterial adhesins"/>
    <property type="match status" value="1"/>
</dbReference>
<dbReference type="InterPro" id="IPR008966">
    <property type="entry name" value="Adhesion_dom_sf"/>
</dbReference>
<protein>
    <submittedName>
        <fullName evidence="3">P pilus assembly protein, pilin FimA</fullName>
    </submittedName>
</protein>
<reference evidence="3 4" key="1">
    <citation type="journal article" date="2012" name="J. Bacteriol.">
        <title>Complete Genome Sequence of Rahnella aquatilis CIP 78.65.</title>
        <authorList>
            <person name="Martinez R.J."/>
            <person name="Bruce D."/>
            <person name="Detter C."/>
            <person name="Goodwin L.A."/>
            <person name="Han J."/>
            <person name="Han C.S."/>
            <person name="Held B."/>
            <person name="Land M.L."/>
            <person name="Mikhailova N."/>
            <person name="Nolan M."/>
            <person name="Pennacchio L."/>
            <person name="Pitluck S."/>
            <person name="Tapia R."/>
            <person name="Woyke T."/>
            <person name="Sobecky P.A."/>
        </authorList>
    </citation>
    <scope>NUCLEOTIDE SEQUENCE [LARGE SCALE GENOMIC DNA]</scope>
    <source>
        <strain evidence="4">ATCC 33071 / DSM 4594 / JCM 1683 / NBRC 105701 / NCIMB 13365 / CIP 78.65</strain>
    </source>
</reference>
<dbReference type="AlphaFoldDB" id="H2IVA6"/>
<dbReference type="InterPro" id="IPR050263">
    <property type="entry name" value="Bact_Fimbrial_Adh_Pro"/>
</dbReference>
<reference evidence="4" key="2">
    <citation type="submission" date="2012-01" db="EMBL/GenBank/DDBJ databases">
        <title>Complete sequence of chromosome of Rahnella aquatilis CIP 78.65.</title>
        <authorList>
            <person name="Lucas S."/>
            <person name="Han J."/>
            <person name="Lapidus A."/>
            <person name="Cheng J.-F."/>
            <person name="Goodwin L."/>
            <person name="Pitluck S."/>
            <person name="Peters L."/>
            <person name="Ovchinnikova G."/>
            <person name="Held B."/>
            <person name="Detter J.C."/>
            <person name="Han C."/>
            <person name="Tapia R."/>
            <person name="Land M."/>
            <person name="Hauser L."/>
            <person name="Kyrpides N."/>
            <person name="Ivanova N."/>
            <person name="Pagani I."/>
            <person name="Sobecky P."/>
            <person name="Martinez R."/>
            <person name="Woyke T."/>
        </authorList>
    </citation>
    <scope>NUCLEOTIDE SEQUENCE [LARGE SCALE GENOMIC DNA]</scope>
    <source>
        <strain evidence="4">ATCC 33071 / DSM 4594 / JCM 1683 / NBRC 105701 / NCIMB 13365 / CIP 78.65</strain>
    </source>
</reference>
<dbReference type="InterPro" id="IPR036937">
    <property type="entry name" value="Adhesion_dom_fimbrial_sf"/>
</dbReference>
<dbReference type="PANTHER" id="PTHR33420:SF5">
    <property type="entry name" value="FIMBRIAL SUBUNIT"/>
    <property type="match status" value="1"/>
</dbReference>
<dbReference type="EMBL" id="CP003244">
    <property type="protein sequence ID" value="AEX50635.1"/>
    <property type="molecule type" value="Genomic_DNA"/>
</dbReference>
<accession>H2IVA6</accession>
<evidence type="ECO:0000259" key="2">
    <source>
        <dbReference type="Pfam" id="PF00419"/>
    </source>
</evidence>
<dbReference type="OrthoDB" id="9973153at2"/>
<evidence type="ECO:0000256" key="1">
    <source>
        <dbReference type="SAM" id="SignalP"/>
    </source>
</evidence>
<dbReference type="RefSeq" id="WP_015695913.1">
    <property type="nucleotide sequence ID" value="NC_016818.1"/>
</dbReference>
<gene>
    <name evidence="3" type="ordered locus">Rahaq2_0709</name>
</gene>
<evidence type="ECO:0000313" key="3">
    <source>
        <dbReference type="EMBL" id="AEX50635.1"/>
    </source>
</evidence>
<dbReference type="PANTHER" id="PTHR33420">
    <property type="entry name" value="FIMBRIAL SUBUNIT ELFA-RELATED"/>
    <property type="match status" value="1"/>
</dbReference>
<dbReference type="STRING" id="745277.Rahaq2_0709"/>
<dbReference type="Gene3D" id="2.60.40.1090">
    <property type="entry name" value="Fimbrial-type adhesion domain"/>
    <property type="match status" value="1"/>
</dbReference>
<keyword evidence="1" id="KW-0732">Signal</keyword>
<dbReference type="PATRIC" id="fig|745277.3.peg.678"/>
<dbReference type="InterPro" id="IPR000259">
    <property type="entry name" value="Adhesion_dom_fimbrial"/>
</dbReference>
<dbReference type="Pfam" id="PF00419">
    <property type="entry name" value="Fimbrial"/>
    <property type="match status" value="1"/>
</dbReference>
<feature type="signal peptide" evidence="1">
    <location>
        <begin position="1"/>
        <end position="24"/>
    </location>
</feature>
<keyword evidence="4" id="KW-1185">Reference proteome</keyword>
<feature type="domain" description="Fimbrial-type adhesion" evidence="2">
    <location>
        <begin position="35"/>
        <end position="192"/>
    </location>
</feature>
<evidence type="ECO:0000313" key="4">
    <source>
        <dbReference type="Proteomes" id="UP000009010"/>
    </source>
</evidence>
<proteinExistence type="predicted"/>
<dbReference type="GO" id="GO:0043709">
    <property type="term" value="P:cell adhesion involved in single-species biofilm formation"/>
    <property type="evidence" value="ECO:0007669"/>
    <property type="project" value="TreeGrafter"/>
</dbReference>